<gene>
    <name evidence="1" type="ORF">GEZ78_09900</name>
</gene>
<comment type="caution">
    <text evidence="1">The sequence shown here is derived from an EMBL/GenBank/DDBJ whole genome shotgun (WGS) entry which is preliminary data.</text>
</comment>
<dbReference type="EMBL" id="WIJV01000085">
    <property type="protein sequence ID" value="MQP83845.1"/>
    <property type="molecule type" value="Genomic_DNA"/>
</dbReference>
<sequence>MTKFVTKNDLMKLGFSSWQGMMLVKQAKTKLANQGLTWYESKGLGRVPLETVEEILGVKIDEDILLDTEIKENA</sequence>
<protein>
    <submittedName>
        <fullName evidence="1">DUF3173 domain-containing protein</fullName>
    </submittedName>
</protein>
<proteinExistence type="predicted"/>
<reference evidence="1 2" key="1">
    <citation type="submission" date="2019-10" db="EMBL/GenBank/DDBJ databases">
        <title>Streptococcus mitis of the oral and urogenital tracts.</title>
        <authorList>
            <person name="Price T."/>
            <person name="Mores C.R."/>
            <person name="Putonti C."/>
            <person name="Wolfe A.J."/>
        </authorList>
    </citation>
    <scope>NUCLEOTIDE SEQUENCE [LARGE SCALE GENOMIC DNA]</scope>
    <source>
        <strain evidence="1 2">SM39</strain>
    </source>
</reference>
<name>A0A6I1UJM1_STRMT</name>
<accession>A0A6I1UJM1</accession>
<dbReference type="InterPro" id="IPR021512">
    <property type="entry name" value="DUF3173"/>
</dbReference>
<dbReference type="Proteomes" id="UP000436302">
    <property type="component" value="Unassembled WGS sequence"/>
</dbReference>
<dbReference type="RefSeq" id="WP_153210170.1">
    <property type="nucleotide sequence ID" value="NZ_OZ217346.1"/>
</dbReference>
<evidence type="ECO:0000313" key="1">
    <source>
        <dbReference type="EMBL" id="MQP83845.1"/>
    </source>
</evidence>
<dbReference type="AlphaFoldDB" id="A0A6I1UJM1"/>
<organism evidence="1 2">
    <name type="scientific">Streptococcus mitis</name>
    <dbReference type="NCBI Taxonomy" id="28037"/>
    <lineage>
        <taxon>Bacteria</taxon>
        <taxon>Bacillati</taxon>
        <taxon>Bacillota</taxon>
        <taxon>Bacilli</taxon>
        <taxon>Lactobacillales</taxon>
        <taxon>Streptococcaceae</taxon>
        <taxon>Streptococcus</taxon>
        <taxon>Streptococcus mitis group</taxon>
    </lineage>
</organism>
<dbReference type="Pfam" id="PF11372">
    <property type="entry name" value="DUF3173"/>
    <property type="match status" value="1"/>
</dbReference>
<evidence type="ECO:0000313" key="2">
    <source>
        <dbReference type="Proteomes" id="UP000436302"/>
    </source>
</evidence>